<evidence type="ECO:0000313" key="1">
    <source>
        <dbReference type="EMBL" id="MDG3006890.1"/>
    </source>
</evidence>
<evidence type="ECO:0000313" key="2">
    <source>
        <dbReference type="Proteomes" id="UP001216907"/>
    </source>
</evidence>
<dbReference type="PANTHER" id="PTHR42716:SF1">
    <property type="entry name" value="SLL0471 PROTEIN"/>
    <property type="match status" value="1"/>
</dbReference>
<dbReference type="PANTHER" id="PTHR42716">
    <property type="entry name" value="L-ASPARTATE OXIDASE"/>
    <property type="match status" value="1"/>
</dbReference>
<dbReference type="InterPro" id="IPR005288">
    <property type="entry name" value="NadB"/>
</dbReference>
<keyword evidence="2" id="KW-1185">Reference proteome</keyword>
<dbReference type="Pfam" id="PF12831">
    <property type="entry name" value="FAD_oxidored"/>
    <property type="match status" value="1"/>
</dbReference>
<dbReference type="SUPFAM" id="SSF51905">
    <property type="entry name" value="FAD/NAD(P)-binding domain"/>
    <property type="match status" value="1"/>
</dbReference>
<protein>
    <submittedName>
        <fullName evidence="1">FAD-dependent oxidoreductase</fullName>
    </submittedName>
</protein>
<reference evidence="1 2" key="1">
    <citation type="submission" date="2023-03" db="EMBL/GenBank/DDBJ databases">
        <title>Paludisphaera mucosa sp. nov. a novel planctomycete from northern fen.</title>
        <authorList>
            <person name="Ivanova A."/>
        </authorList>
    </citation>
    <scope>NUCLEOTIDE SEQUENCE [LARGE SCALE GENOMIC DNA]</scope>
    <source>
        <strain evidence="1 2">Pla2</strain>
    </source>
</reference>
<sequence length="571" mass="62215">MTTRRELLRRCGRGLSLLPWLAASAPRREALAGLAAPRGEIAADLVIVGGGVGGVAAALAALRSGLRVVLTEPTDWIGGQLTSQAVPPDEHPWIEQFGSSTSYRGYRTGVRDYYKRTAPLTAEALANPFLNPGGGGVSRLCHEPRVSLAVLTDLLAHYASLGRLLTLLEHEPVRAEVQGDRVRAVSVRNRRTGAEITLTAPYFLDATELGDLLPMAGVEHVVGAESRAETGEPHALDAAAPGVQQAFTVCFPMEHRPGEDHTIDRPEEYDFWRGFVPELSPPWPGKLLDLSYTHPITLKANNQGFDPTGKGKGLWLYRRILDPSIYRPGVYDGGGVTLVNWPQNDYLLGPLVAEGQTSEQAEAHVRRAKQLSLSLLYWMQTECPRPDGGTGWKGLRLRPDMVGTDDGLAKAPYVRESRRIRAEFTVTENHVGTEARRKATGAEDVAAEPFWDSVGVGSYRIDLHPATGGKNYVDVSSLPFQIPLGALLPVRVENLLPACKNLGVTHISNGCYRLHPVEWQIGEAAGALVAHCLAIKEPPKAVRADRKRFDAFQDKLKAQGVDVAWPKLTPR</sequence>
<accession>A0ABT6FH71</accession>
<dbReference type="Proteomes" id="UP001216907">
    <property type="component" value="Unassembled WGS sequence"/>
</dbReference>
<comment type="caution">
    <text evidence="1">The sequence shown here is derived from an EMBL/GenBank/DDBJ whole genome shotgun (WGS) entry which is preliminary data.</text>
</comment>
<organism evidence="1 2">
    <name type="scientific">Paludisphaera mucosa</name>
    <dbReference type="NCBI Taxonomy" id="3030827"/>
    <lineage>
        <taxon>Bacteria</taxon>
        <taxon>Pseudomonadati</taxon>
        <taxon>Planctomycetota</taxon>
        <taxon>Planctomycetia</taxon>
        <taxon>Isosphaerales</taxon>
        <taxon>Isosphaeraceae</taxon>
        <taxon>Paludisphaera</taxon>
    </lineage>
</organism>
<dbReference type="Gene3D" id="3.50.50.60">
    <property type="entry name" value="FAD/NAD(P)-binding domain"/>
    <property type="match status" value="1"/>
</dbReference>
<proteinExistence type="predicted"/>
<dbReference type="InterPro" id="IPR006311">
    <property type="entry name" value="TAT_signal"/>
</dbReference>
<name>A0ABT6FH71_9BACT</name>
<dbReference type="InterPro" id="IPR036188">
    <property type="entry name" value="FAD/NAD-bd_sf"/>
</dbReference>
<dbReference type="PROSITE" id="PS51318">
    <property type="entry name" value="TAT"/>
    <property type="match status" value="1"/>
</dbReference>
<dbReference type="RefSeq" id="WP_277863181.1">
    <property type="nucleotide sequence ID" value="NZ_JARRAG010000002.1"/>
</dbReference>
<gene>
    <name evidence="1" type="ORF">PZE19_24220</name>
</gene>
<dbReference type="EMBL" id="JARRAG010000002">
    <property type="protein sequence ID" value="MDG3006890.1"/>
    <property type="molecule type" value="Genomic_DNA"/>
</dbReference>